<dbReference type="EMBL" id="UINC01200033">
    <property type="protein sequence ID" value="SVE18734.1"/>
    <property type="molecule type" value="Genomic_DNA"/>
</dbReference>
<evidence type="ECO:0000256" key="1">
    <source>
        <dbReference type="SAM" id="Phobius"/>
    </source>
</evidence>
<name>A0A383BFT1_9ZZZZ</name>
<dbReference type="SUPFAM" id="SSF53448">
    <property type="entry name" value="Nucleotide-diphospho-sugar transferases"/>
    <property type="match status" value="1"/>
</dbReference>
<keyword evidence="1" id="KW-1133">Transmembrane helix</keyword>
<feature type="domain" description="Glycosyltransferase 2-like" evidence="2">
    <location>
        <begin position="1"/>
        <end position="160"/>
    </location>
</feature>
<dbReference type="Gene3D" id="3.90.550.10">
    <property type="entry name" value="Spore Coat Polysaccharide Biosynthesis Protein SpsA, Chain A"/>
    <property type="match status" value="1"/>
</dbReference>
<feature type="non-terminal residue" evidence="3">
    <location>
        <position position="227"/>
    </location>
</feature>
<reference evidence="3" key="1">
    <citation type="submission" date="2018-05" db="EMBL/GenBank/DDBJ databases">
        <authorList>
            <person name="Lanie J.A."/>
            <person name="Ng W.-L."/>
            <person name="Kazmierczak K.M."/>
            <person name="Andrzejewski T.M."/>
            <person name="Davidsen T.M."/>
            <person name="Wayne K.J."/>
            <person name="Tettelin H."/>
            <person name="Glass J.I."/>
            <person name="Rusch D."/>
            <person name="Podicherti R."/>
            <person name="Tsui H.-C.T."/>
            <person name="Winkler M.E."/>
        </authorList>
    </citation>
    <scope>NUCLEOTIDE SEQUENCE</scope>
</reference>
<organism evidence="3">
    <name type="scientific">marine metagenome</name>
    <dbReference type="NCBI Taxonomy" id="408172"/>
    <lineage>
        <taxon>unclassified sequences</taxon>
        <taxon>metagenomes</taxon>
        <taxon>ecological metagenomes</taxon>
    </lineage>
</organism>
<accession>A0A383BFT1</accession>
<evidence type="ECO:0000313" key="3">
    <source>
        <dbReference type="EMBL" id="SVE18734.1"/>
    </source>
</evidence>
<gene>
    <name evidence="3" type="ORF">METZ01_LOCUS471588</name>
</gene>
<dbReference type="PANTHER" id="PTHR48090:SF7">
    <property type="entry name" value="RFBJ PROTEIN"/>
    <property type="match status" value="1"/>
</dbReference>
<dbReference type="AlphaFoldDB" id="A0A383BFT1"/>
<keyword evidence="1" id="KW-0472">Membrane</keyword>
<dbReference type="InterPro" id="IPR029044">
    <property type="entry name" value="Nucleotide-diphossugar_trans"/>
</dbReference>
<feature type="transmembrane region" description="Helical" evidence="1">
    <location>
        <begin position="120"/>
        <end position="139"/>
    </location>
</feature>
<dbReference type="CDD" id="cd04179">
    <property type="entry name" value="DPM_DPG-synthase_like"/>
    <property type="match status" value="1"/>
</dbReference>
<protein>
    <recommendedName>
        <fullName evidence="2">Glycosyltransferase 2-like domain-containing protein</fullName>
    </recommendedName>
</protein>
<dbReference type="InterPro" id="IPR001173">
    <property type="entry name" value="Glyco_trans_2-like"/>
</dbReference>
<sequence length="227" mass="25806">MPAFNEEATIEAIVRKVMKYNDVHQLIVINDASTDRTPEILKSLAEEFHCIEVINQLKNSGKTAALKLGFSAISGDVVVIQDADLEYDPEEIPSLLEPIVKGLADVVYGSRFRVRKTGKVIYFYHYLANVMITFLSNLFTNLNMTDIETCYKAFKSSILQNMTITSKVFGIEIELTAKIAKLKGVRIYEVPISYYGRSYEEGKKIHTIDGIWALWYTIKYNCFCSTK</sequence>
<keyword evidence="1" id="KW-0812">Transmembrane</keyword>
<evidence type="ECO:0000259" key="2">
    <source>
        <dbReference type="Pfam" id="PF00535"/>
    </source>
</evidence>
<dbReference type="Pfam" id="PF00535">
    <property type="entry name" value="Glycos_transf_2"/>
    <property type="match status" value="1"/>
</dbReference>
<dbReference type="PANTHER" id="PTHR48090">
    <property type="entry name" value="UNDECAPRENYL-PHOSPHATE 4-DEOXY-4-FORMAMIDO-L-ARABINOSE TRANSFERASE-RELATED"/>
    <property type="match status" value="1"/>
</dbReference>
<dbReference type="InterPro" id="IPR050256">
    <property type="entry name" value="Glycosyltransferase_2"/>
</dbReference>
<proteinExistence type="predicted"/>